<sequence>EVRPARFAATPYIEIIEAGGSDVVANGSFSRLEKADDDYLMGYLRLTKMVTFGIEPLYTYLLVKENEVKSIRMVMVGKLYGIPGQMIRERLPIMF</sequence>
<keyword evidence="1" id="KW-0813">Transport</keyword>
<keyword evidence="2" id="KW-0406">Ion transport</keyword>
<dbReference type="SUPFAM" id="SSF103486">
    <property type="entry name" value="V-type ATP synthase subunit C"/>
    <property type="match status" value="1"/>
</dbReference>
<dbReference type="PANTHER" id="PTHR38682">
    <property type="entry name" value="V-TYPE ATP SYNTHASE SUBUNIT C"/>
    <property type="match status" value="1"/>
</dbReference>
<dbReference type="AlphaFoldDB" id="A0A523XJQ8"/>
<name>A0A523XJQ8_UNCT6</name>
<protein>
    <submittedName>
        <fullName evidence="3">V-type ATP synthase subunit C</fullName>
    </submittedName>
</protein>
<dbReference type="InterPro" id="IPR002843">
    <property type="entry name" value="ATPase_V0-cplx_csu/dsu"/>
</dbReference>
<dbReference type="InterPro" id="IPR044911">
    <property type="entry name" value="V-type_ATPase_csu/dsu_dom_3"/>
</dbReference>
<feature type="non-terminal residue" evidence="3">
    <location>
        <position position="1"/>
    </location>
</feature>
<dbReference type="EMBL" id="SOIP01000420">
    <property type="protein sequence ID" value="TET79445.1"/>
    <property type="molecule type" value="Genomic_DNA"/>
</dbReference>
<dbReference type="GO" id="GO:0046961">
    <property type="term" value="F:proton-transporting ATPase activity, rotational mechanism"/>
    <property type="evidence" value="ECO:0007669"/>
    <property type="project" value="InterPro"/>
</dbReference>
<dbReference type="Pfam" id="PF01992">
    <property type="entry name" value="vATP-synt_AC39"/>
    <property type="match status" value="1"/>
</dbReference>
<evidence type="ECO:0000313" key="3">
    <source>
        <dbReference type="EMBL" id="TET79445.1"/>
    </source>
</evidence>
<dbReference type="Gene3D" id="1.10.132.50">
    <property type="entry name" value="ATP synthase (C/AC39) subunit, domain 3"/>
    <property type="match status" value="1"/>
</dbReference>
<comment type="caution">
    <text evidence="3">The sequence shown here is derived from an EMBL/GenBank/DDBJ whole genome shotgun (WGS) entry which is preliminary data.</text>
</comment>
<dbReference type="InterPro" id="IPR050873">
    <property type="entry name" value="V-ATPase_V0D/AC39_subunit"/>
</dbReference>
<dbReference type="Proteomes" id="UP000315534">
    <property type="component" value="Unassembled WGS sequence"/>
</dbReference>
<organism evidence="3 4">
    <name type="scientific">candidate division TA06 bacterium</name>
    <dbReference type="NCBI Taxonomy" id="2250710"/>
    <lineage>
        <taxon>Bacteria</taxon>
        <taxon>Bacteria division TA06</taxon>
    </lineage>
</organism>
<evidence type="ECO:0000313" key="4">
    <source>
        <dbReference type="Proteomes" id="UP000315534"/>
    </source>
</evidence>
<evidence type="ECO:0000256" key="1">
    <source>
        <dbReference type="ARBA" id="ARBA00022448"/>
    </source>
</evidence>
<gene>
    <name evidence="3" type="ORF">E3J38_07210</name>
</gene>
<dbReference type="PANTHER" id="PTHR38682:SF1">
    <property type="entry name" value="V-TYPE ATP SYNTHASE SUBUNIT C"/>
    <property type="match status" value="1"/>
</dbReference>
<evidence type="ECO:0000256" key="2">
    <source>
        <dbReference type="ARBA" id="ARBA00023065"/>
    </source>
</evidence>
<dbReference type="InterPro" id="IPR036079">
    <property type="entry name" value="ATPase_csu/dsu_sf"/>
</dbReference>
<accession>A0A523XJQ8</accession>
<proteinExistence type="predicted"/>
<reference evidence="3 4" key="1">
    <citation type="submission" date="2019-03" db="EMBL/GenBank/DDBJ databases">
        <title>Metabolic potential of uncultured bacteria and archaea associated with petroleum seepage in deep-sea sediments.</title>
        <authorList>
            <person name="Dong X."/>
            <person name="Hubert C."/>
        </authorList>
    </citation>
    <scope>NUCLEOTIDE SEQUENCE [LARGE SCALE GENOMIC DNA]</scope>
    <source>
        <strain evidence="3">E29_bin36</strain>
    </source>
</reference>